<gene>
    <name evidence="2" type="ORF">KIPB_011984</name>
</gene>
<organism evidence="2 3">
    <name type="scientific">Kipferlia bialata</name>
    <dbReference type="NCBI Taxonomy" id="797122"/>
    <lineage>
        <taxon>Eukaryota</taxon>
        <taxon>Metamonada</taxon>
        <taxon>Carpediemonas-like organisms</taxon>
        <taxon>Kipferlia</taxon>
    </lineage>
</organism>
<evidence type="ECO:0000256" key="1">
    <source>
        <dbReference type="SAM" id="MobiDB-lite"/>
    </source>
</evidence>
<name>A0A391NUZ1_9EUKA</name>
<reference evidence="2 3" key="1">
    <citation type="journal article" date="2018" name="PLoS ONE">
        <title>The draft genome of Kipferlia bialata reveals reductive genome evolution in fornicate parasites.</title>
        <authorList>
            <person name="Tanifuji G."/>
            <person name="Takabayashi S."/>
            <person name="Kume K."/>
            <person name="Takagi M."/>
            <person name="Nakayama T."/>
            <person name="Kamikawa R."/>
            <person name="Inagaki Y."/>
            <person name="Hashimoto T."/>
        </authorList>
    </citation>
    <scope>NUCLEOTIDE SEQUENCE [LARGE SCALE GENOMIC DNA]</scope>
    <source>
        <strain evidence="2">NY0173</strain>
    </source>
</reference>
<protein>
    <submittedName>
        <fullName evidence="2">Uncharacterized protein</fullName>
    </submittedName>
</protein>
<comment type="caution">
    <text evidence="2">The sequence shown here is derived from an EMBL/GenBank/DDBJ whole genome shotgun (WGS) entry which is preliminary data.</text>
</comment>
<proteinExistence type="predicted"/>
<feature type="region of interest" description="Disordered" evidence="1">
    <location>
        <begin position="81"/>
        <end position="120"/>
    </location>
</feature>
<dbReference type="AlphaFoldDB" id="A0A391NUZ1"/>
<dbReference type="Proteomes" id="UP000265618">
    <property type="component" value="Unassembled WGS sequence"/>
</dbReference>
<sequence>MLRAVRSSWTCVSKHRAFLRARHCRATADAWLEEEQEKGSNLGVSLTGVVLPRPRYIWGWRTVMHDKITAIIVSAFKVCGGMSSSRERKSFGDKDDASRKRADLYGSLPPGVEPDRTKRF</sequence>
<dbReference type="EMBL" id="BDIP01005107">
    <property type="protein sequence ID" value="GCA63806.1"/>
    <property type="molecule type" value="Genomic_DNA"/>
</dbReference>
<evidence type="ECO:0000313" key="2">
    <source>
        <dbReference type="EMBL" id="GCA63806.1"/>
    </source>
</evidence>
<keyword evidence="3" id="KW-1185">Reference proteome</keyword>
<accession>A0A391NUZ1</accession>
<feature type="compositionally biased region" description="Basic and acidic residues" evidence="1">
    <location>
        <begin position="85"/>
        <end position="103"/>
    </location>
</feature>
<evidence type="ECO:0000313" key="3">
    <source>
        <dbReference type="Proteomes" id="UP000265618"/>
    </source>
</evidence>